<dbReference type="EMBL" id="JAME01000052">
    <property type="protein sequence ID" value="ETX26826.1"/>
    <property type="molecule type" value="Genomic_DNA"/>
</dbReference>
<feature type="compositionally biased region" description="Polar residues" evidence="1">
    <location>
        <begin position="232"/>
        <end position="243"/>
    </location>
</feature>
<feature type="region of interest" description="Disordered" evidence="1">
    <location>
        <begin position="223"/>
        <end position="243"/>
    </location>
</feature>
<dbReference type="RefSeq" id="WP_051492240.1">
    <property type="nucleotide sequence ID" value="NZ_JAME01000052.1"/>
</dbReference>
<proteinExistence type="predicted"/>
<keyword evidence="4" id="KW-1185">Reference proteome</keyword>
<name>X7F3Z7_9RHOB</name>
<dbReference type="SUPFAM" id="SSF109998">
    <property type="entry name" value="Triger factor/SurA peptide-binding domain-like"/>
    <property type="match status" value="1"/>
</dbReference>
<evidence type="ECO:0000256" key="1">
    <source>
        <dbReference type="SAM" id="MobiDB-lite"/>
    </source>
</evidence>
<sequence>MPQKTLLTATSALVMTLAVGPISAQESGQANAASGDAQTQDQTAQSGKNTGPAHETADGQSVDTASAADGSRPESNALVVTVGDTDILSSDVSRQISMLPPQIRQQPPAMLVPMAINQLIMRELIVQAAMTENLDEDPEVIALVDDAERASTQDAVVQVWLERALAERVTEEEVRAEYEEIKANTEQDLPPFKAVRAQIEQQLRQEAFAGLQENLREDVQITYYRPDGEPRTASSDNAAKNGD</sequence>
<feature type="region of interest" description="Disordered" evidence="1">
    <location>
        <begin position="25"/>
        <end position="77"/>
    </location>
</feature>
<organism evidence="3 4">
    <name type="scientific">Roseivivax isoporae LMG 25204</name>
    <dbReference type="NCBI Taxonomy" id="1449351"/>
    <lineage>
        <taxon>Bacteria</taxon>
        <taxon>Pseudomonadati</taxon>
        <taxon>Pseudomonadota</taxon>
        <taxon>Alphaproteobacteria</taxon>
        <taxon>Rhodobacterales</taxon>
        <taxon>Roseobacteraceae</taxon>
        <taxon>Roseivivax</taxon>
    </lineage>
</organism>
<dbReference type="AlphaFoldDB" id="X7F3Z7"/>
<accession>X7F3Z7</accession>
<evidence type="ECO:0000256" key="2">
    <source>
        <dbReference type="SAM" id="SignalP"/>
    </source>
</evidence>
<gene>
    <name evidence="3" type="ORF">RISW2_18905</name>
</gene>
<dbReference type="OrthoDB" id="7872488at2"/>
<dbReference type="STRING" id="1449351.RISW2_18905"/>
<dbReference type="InterPro" id="IPR027304">
    <property type="entry name" value="Trigger_fact/SurA_dom_sf"/>
</dbReference>
<dbReference type="Gene3D" id="1.10.8.1040">
    <property type="match status" value="1"/>
</dbReference>
<keyword evidence="2" id="KW-0732">Signal</keyword>
<feature type="signal peptide" evidence="2">
    <location>
        <begin position="1"/>
        <end position="24"/>
    </location>
</feature>
<feature type="chain" id="PRO_5004980022" description="Peptidylprolyl isomerase" evidence="2">
    <location>
        <begin position="25"/>
        <end position="243"/>
    </location>
</feature>
<comment type="caution">
    <text evidence="3">The sequence shown here is derived from an EMBL/GenBank/DDBJ whole genome shotgun (WGS) entry which is preliminary data.</text>
</comment>
<dbReference type="eggNOG" id="COG0760">
    <property type="taxonomic scope" value="Bacteria"/>
</dbReference>
<evidence type="ECO:0000313" key="4">
    <source>
        <dbReference type="Proteomes" id="UP000023430"/>
    </source>
</evidence>
<protein>
    <recommendedName>
        <fullName evidence="5">Peptidylprolyl isomerase</fullName>
    </recommendedName>
</protein>
<evidence type="ECO:0000313" key="3">
    <source>
        <dbReference type="EMBL" id="ETX26826.1"/>
    </source>
</evidence>
<dbReference type="Proteomes" id="UP000023430">
    <property type="component" value="Unassembled WGS sequence"/>
</dbReference>
<evidence type="ECO:0008006" key="5">
    <source>
        <dbReference type="Google" id="ProtNLM"/>
    </source>
</evidence>
<reference evidence="3 4" key="1">
    <citation type="submission" date="2014-01" db="EMBL/GenBank/DDBJ databases">
        <title>Roseivivax isoporae LMG 25204 Genome Sequencing.</title>
        <authorList>
            <person name="Lai Q."/>
            <person name="Li G."/>
            <person name="Shao Z."/>
        </authorList>
    </citation>
    <scope>NUCLEOTIDE SEQUENCE [LARGE SCALE GENOMIC DNA]</scope>
    <source>
        <strain evidence="3 4">LMG 25204</strain>
    </source>
</reference>
<feature type="compositionally biased region" description="Polar residues" evidence="1">
    <location>
        <begin position="25"/>
        <end position="49"/>
    </location>
</feature>